<organism evidence="4 5">
    <name type="scientific">Streptomyces palmae</name>
    <dbReference type="NCBI Taxonomy" id="1701085"/>
    <lineage>
        <taxon>Bacteria</taxon>
        <taxon>Bacillati</taxon>
        <taxon>Actinomycetota</taxon>
        <taxon>Actinomycetes</taxon>
        <taxon>Kitasatosporales</taxon>
        <taxon>Streptomycetaceae</taxon>
        <taxon>Streptomyces</taxon>
    </lineage>
</organism>
<dbReference type="OrthoDB" id="149172at2"/>
<dbReference type="PANTHER" id="PTHR21240:SF28">
    <property type="entry name" value="ISO-OROTATE DECARBOXYLASE (EUROFUNG)"/>
    <property type="match status" value="1"/>
</dbReference>
<dbReference type="Proteomes" id="UP000297948">
    <property type="component" value="Unassembled WGS sequence"/>
</dbReference>
<keyword evidence="5" id="KW-1185">Reference proteome</keyword>
<dbReference type="InterPro" id="IPR006311">
    <property type="entry name" value="TAT_signal"/>
</dbReference>
<evidence type="ECO:0000256" key="1">
    <source>
        <dbReference type="ARBA" id="ARBA00023239"/>
    </source>
</evidence>
<feature type="domain" description="Amidohydrolase-related" evidence="3">
    <location>
        <begin position="55"/>
        <end position="362"/>
    </location>
</feature>
<dbReference type="AlphaFoldDB" id="A0A4Z0HDP3"/>
<dbReference type="Gene3D" id="3.20.20.140">
    <property type="entry name" value="Metal-dependent hydrolases"/>
    <property type="match status" value="1"/>
</dbReference>
<accession>A0A4Z0HDP3</accession>
<keyword evidence="1" id="KW-0456">Lyase</keyword>
<dbReference type="SUPFAM" id="SSF51556">
    <property type="entry name" value="Metallo-dependent hydrolases"/>
    <property type="match status" value="1"/>
</dbReference>
<protein>
    <submittedName>
        <fullName evidence="4">Amidohydrolase</fullName>
    </submittedName>
</protein>
<proteinExistence type="predicted"/>
<dbReference type="InterPro" id="IPR006680">
    <property type="entry name" value="Amidohydro-rel"/>
</dbReference>
<dbReference type="CDD" id="cd01292">
    <property type="entry name" value="metallo-dependent_hydrolases"/>
    <property type="match status" value="1"/>
</dbReference>
<reference evidence="4 5" key="1">
    <citation type="submission" date="2019-03" db="EMBL/GenBank/DDBJ databases">
        <authorList>
            <person name="Gonzalez-Pimentel J.L."/>
        </authorList>
    </citation>
    <scope>NUCLEOTIDE SEQUENCE [LARGE SCALE GENOMIC DNA]</scope>
    <source>
        <strain evidence="4 5">JCM 31289</strain>
    </source>
</reference>
<evidence type="ECO:0000256" key="2">
    <source>
        <dbReference type="SAM" id="SignalP"/>
    </source>
</evidence>
<gene>
    <name evidence="4" type="ORF">E4099_01205</name>
</gene>
<dbReference type="GO" id="GO:0019748">
    <property type="term" value="P:secondary metabolic process"/>
    <property type="evidence" value="ECO:0007669"/>
    <property type="project" value="TreeGrafter"/>
</dbReference>
<dbReference type="EMBL" id="SRID01000004">
    <property type="protein sequence ID" value="TGB18977.1"/>
    <property type="molecule type" value="Genomic_DNA"/>
</dbReference>
<keyword evidence="2" id="KW-0732">Signal</keyword>
<keyword evidence="4" id="KW-0378">Hydrolase</keyword>
<dbReference type="PROSITE" id="PS51318">
    <property type="entry name" value="TAT"/>
    <property type="match status" value="1"/>
</dbReference>
<dbReference type="GO" id="GO:0016831">
    <property type="term" value="F:carboxy-lyase activity"/>
    <property type="evidence" value="ECO:0007669"/>
    <property type="project" value="InterPro"/>
</dbReference>
<feature type="signal peptide" evidence="2">
    <location>
        <begin position="1"/>
        <end position="27"/>
    </location>
</feature>
<evidence type="ECO:0000313" key="5">
    <source>
        <dbReference type="Proteomes" id="UP000297948"/>
    </source>
</evidence>
<dbReference type="InterPro" id="IPR032466">
    <property type="entry name" value="Metal_Hydrolase"/>
</dbReference>
<dbReference type="InterPro" id="IPR032465">
    <property type="entry name" value="ACMSD"/>
</dbReference>
<dbReference type="PANTHER" id="PTHR21240">
    <property type="entry name" value="2-AMINO-3-CARBOXYLMUCONATE-6-SEMIALDEHYDE DECARBOXYLASE"/>
    <property type="match status" value="1"/>
</dbReference>
<name>A0A4Z0HDP3_9ACTN</name>
<feature type="chain" id="PRO_5021383153" evidence="2">
    <location>
        <begin position="28"/>
        <end position="379"/>
    </location>
</feature>
<evidence type="ECO:0000259" key="3">
    <source>
        <dbReference type="Pfam" id="PF04909"/>
    </source>
</evidence>
<dbReference type="GO" id="GO:0005737">
    <property type="term" value="C:cytoplasm"/>
    <property type="evidence" value="ECO:0007669"/>
    <property type="project" value="TreeGrafter"/>
</dbReference>
<evidence type="ECO:0000313" key="4">
    <source>
        <dbReference type="EMBL" id="TGB18977.1"/>
    </source>
</evidence>
<dbReference type="GO" id="GO:0016787">
    <property type="term" value="F:hydrolase activity"/>
    <property type="evidence" value="ECO:0007669"/>
    <property type="project" value="UniProtKB-KW"/>
</dbReference>
<dbReference type="Pfam" id="PF04909">
    <property type="entry name" value="Amidohydro_2"/>
    <property type="match status" value="1"/>
</dbReference>
<comment type="caution">
    <text evidence="4">The sequence shown here is derived from an EMBL/GenBank/DDBJ whole genome shotgun (WGS) entry which is preliminary data.</text>
</comment>
<dbReference type="PROSITE" id="PS51257">
    <property type="entry name" value="PROKAR_LIPOPROTEIN"/>
    <property type="match status" value="1"/>
</dbReference>
<sequence length="379" mass="41419">MWDKRRTLARRGLLTAGGALVSSTAFACKAEAHKGDNAAPPLEAGGTDDARRARIDLHHHYTAPQWVDWAERQGLVRRAKLPPVAHWDLDATLKLMDRSGIATAVLRPTAPGRYRSAAQMREGTTILFRAMSELASAHPGRFAFLAPVFLEDLDVSRWALREGLDKLGAVGVCVQANHNGVYLGDPSYDRLFAELDERSAVVVTHPNDLPGAAPDAPTVPGLPNFMCDFLLDTTRAAANLILHRTLDRYPRVSITLPHAGGFLPHIATRLEAQGRSCTPPVEPSRVRDYLHRFYYDTAGPMSPAGTLMATVDPGRIVFGTDWPATPADTVANIAVPSFEKDPAISDRQRRGINRDNVLRLLPKLATSTGSRRSPATRRP</sequence>